<feature type="compositionally biased region" description="Gly residues" evidence="1">
    <location>
        <begin position="61"/>
        <end position="83"/>
    </location>
</feature>
<name>A0A8H6Y1W8_9AGAR</name>
<proteinExistence type="predicted"/>
<evidence type="ECO:0000313" key="3">
    <source>
        <dbReference type="Proteomes" id="UP000623467"/>
    </source>
</evidence>
<evidence type="ECO:0000313" key="2">
    <source>
        <dbReference type="EMBL" id="KAF7351758.1"/>
    </source>
</evidence>
<dbReference type="Proteomes" id="UP000623467">
    <property type="component" value="Unassembled WGS sequence"/>
</dbReference>
<accession>A0A8H6Y1W8</accession>
<protein>
    <submittedName>
        <fullName evidence="2">Uncharacterized protein</fullName>
    </submittedName>
</protein>
<dbReference type="EMBL" id="JACAZH010000013">
    <property type="protein sequence ID" value="KAF7351758.1"/>
    <property type="molecule type" value="Genomic_DNA"/>
</dbReference>
<evidence type="ECO:0000256" key="1">
    <source>
        <dbReference type="SAM" id="MobiDB-lite"/>
    </source>
</evidence>
<reference evidence="2" key="1">
    <citation type="submission" date="2020-05" db="EMBL/GenBank/DDBJ databases">
        <title>Mycena genomes resolve the evolution of fungal bioluminescence.</title>
        <authorList>
            <person name="Tsai I.J."/>
        </authorList>
    </citation>
    <scope>NUCLEOTIDE SEQUENCE</scope>
    <source>
        <strain evidence="2">160909Yilan</strain>
    </source>
</reference>
<feature type="region of interest" description="Disordered" evidence="1">
    <location>
        <begin position="1"/>
        <end position="20"/>
    </location>
</feature>
<sequence>MRSTPLSCADEPDPSTNLVETPLQPFVFSDSDSEVDESDQILDAIGRSRSDSPMIINQVFGGRGGRGGGAGVHGVGGSGGPGEGPTLRYDIRTNRLTMKTYKTTETNLSSTHANPSTFPKLRANRVPEVAAGAYRLA</sequence>
<feature type="region of interest" description="Disordered" evidence="1">
    <location>
        <begin position="61"/>
        <end position="88"/>
    </location>
</feature>
<organism evidence="2 3">
    <name type="scientific">Mycena sanguinolenta</name>
    <dbReference type="NCBI Taxonomy" id="230812"/>
    <lineage>
        <taxon>Eukaryota</taxon>
        <taxon>Fungi</taxon>
        <taxon>Dikarya</taxon>
        <taxon>Basidiomycota</taxon>
        <taxon>Agaricomycotina</taxon>
        <taxon>Agaricomycetes</taxon>
        <taxon>Agaricomycetidae</taxon>
        <taxon>Agaricales</taxon>
        <taxon>Marasmiineae</taxon>
        <taxon>Mycenaceae</taxon>
        <taxon>Mycena</taxon>
    </lineage>
</organism>
<gene>
    <name evidence="2" type="ORF">MSAN_01609100</name>
</gene>
<comment type="caution">
    <text evidence="2">The sequence shown here is derived from an EMBL/GenBank/DDBJ whole genome shotgun (WGS) entry which is preliminary data.</text>
</comment>
<keyword evidence="3" id="KW-1185">Reference proteome</keyword>
<dbReference type="AlphaFoldDB" id="A0A8H6Y1W8"/>